<proteinExistence type="predicted"/>
<sequence length="351" mass="39182">MNNTKISKEPVYNAESIASATQKGGVLKTTINVNLAGELSQRPNKLQPWRNNKVLLIDKDSQGNALLTFGINPDKVENTIYDVLLNDLPAEEAIIEINDNLHIIPANDDMAFFELDVLTGMANKEVLAGMENILPMIKNLLLIINSLKAMVQDDELLSKVESLENEAQGHLRQLQMKIAASGISVEDIYVLLKKAIAPLKTKYDFIIIDTPPQLGIVAGNVYNAVDDILIPFHPEKYSFRSLIKTINTINSWKETNPNLNVKAIIPVKLKEQTITHSVFLDSSSQIISSNNDSLDITKTVIPESIKPAEALAKYNMPYTMIDTDTVRTKKEREPLIMLKEVFKNLVDELGY</sequence>
<dbReference type="InterPro" id="IPR027417">
    <property type="entry name" value="P-loop_NTPase"/>
</dbReference>
<name>A0A1V2UF12_ENTMU</name>
<dbReference type="OrthoDB" id="9791162at2"/>
<dbReference type="EMBL" id="MSTR01000012">
    <property type="protein sequence ID" value="ONN41894.1"/>
    <property type="molecule type" value="Genomic_DNA"/>
</dbReference>
<dbReference type="PANTHER" id="PTHR13696">
    <property type="entry name" value="P-LOOP CONTAINING NUCLEOSIDE TRIPHOSPHATE HYDROLASE"/>
    <property type="match status" value="1"/>
</dbReference>
<feature type="domain" description="AAA" evidence="1">
    <location>
        <begin position="187"/>
        <end position="260"/>
    </location>
</feature>
<dbReference type="SUPFAM" id="SSF52540">
    <property type="entry name" value="P-loop containing nucleoside triphosphate hydrolases"/>
    <property type="match status" value="1"/>
</dbReference>
<dbReference type="Proteomes" id="UP000189299">
    <property type="component" value="Unassembled WGS sequence"/>
</dbReference>
<reference evidence="2 3" key="1">
    <citation type="submission" date="2016-12" db="EMBL/GenBank/DDBJ databases">
        <authorList>
            <person name="Song W.-J."/>
            <person name="Kurnit D.M."/>
        </authorList>
    </citation>
    <scope>NUCLEOTIDE SEQUENCE [LARGE SCALE GENOMIC DNA]</scope>
    <source>
        <strain evidence="2 3">CGB1038-1_S1</strain>
    </source>
</reference>
<organism evidence="2 3">
    <name type="scientific">Enterococcus mundtii</name>
    <dbReference type="NCBI Taxonomy" id="53346"/>
    <lineage>
        <taxon>Bacteria</taxon>
        <taxon>Bacillati</taxon>
        <taxon>Bacillota</taxon>
        <taxon>Bacilli</taxon>
        <taxon>Lactobacillales</taxon>
        <taxon>Enterococcaceae</taxon>
        <taxon>Enterococcus</taxon>
    </lineage>
</organism>
<dbReference type="CDD" id="cd02042">
    <property type="entry name" value="ParAB_family"/>
    <property type="match status" value="1"/>
</dbReference>
<dbReference type="InterPro" id="IPR050678">
    <property type="entry name" value="DNA_Partitioning_ATPase"/>
</dbReference>
<evidence type="ECO:0000259" key="1">
    <source>
        <dbReference type="Pfam" id="PF13614"/>
    </source>
</evidence>
<dbReference type="PANTHER" id="PTHR13696:SF52">
    <property type="entry name" value="PARA FAMILY PROTEIN CT_582"/>
    <property type="match status" value="1"/>
</dbReference>
<evidence type="ECO:0000313" key="2">
    <source>
        <dbReference type="EMBL" id="ONN41894.1"/>
    </source>
</evidence>
<gene>
    <name evidence="2" type="ORF">BTN92_12105</name>
</gene>
<dbReference type="Gene3D" id="3.40.50.300">
    <property type="entry name" value="P-loop containing nucleotide triphosphate hydrolases"/>
    <property type="match status" value="1"/>
</dbReference>
<accession>A0A1V2UF12</accession>
<dbReference type="AlphaFoldDB" id="A0A1V2UF12"/>
<dbReference type="Pfam" id="PF13614">
    <property type="entry name" value="AAA_31"/>
    <property type="match status" value="2"/>
</dbReference>
<dbReference type="InterPro" id="IPR025669">
    <property type="entry name" value="AAA_dom"/>
</dbReference>
<comment type="caution">
    <text evidence="2">The sequence shown here is derived from an EMBL/GenBank/DDBJ whole genome shotgun (WGS) entry which is preliminary data.</text>
</comment>
<protein>
    <recommendedName>
        <fullName evidence="1">AAA domain-containing protein</fullName>
    </recommendedName>
</protein>
<evidence type="ECO:0000313" key="3">
    <source>
        <dbReference type="Proteomes" id="UP000189299"/>
    </source>
</evidence>
<dbReference type="RefSeq" id="WP_077151887.1">
    <property type="nucleotide sequence ID" value="NZ_CABMMO010000012.1"/>
</dbReference>
<feature type="domain" description="AAA" evidence="1">
    <location>
        <begin position="16"/>
        <end position="138"/>
    </location>
</feature>